<dbReference type="PROSITE" id="PS51371">
    <property type="entry name" value="CBS"/>
    <property type="match status" value="2"/>
</dbReference>
<dbReference type="InterPro" id="IPR005170">
    <property type="entry name" value="Transptr-assoc_dom"/>
</dbReference>
<evidence type="ECO:0000256" key="2">
    <source>
        <dbReference type="ARBA" id="ARBA00023122"/>
    </source>
</evidence>
<dbReference type="KEGG" id="oih:OB0650"/>
<keyword evidence="2 3" id="KW-0129">CBS domain</keyword>
<dbReference type="OrthoDB" id="9798188at2"/>
<proteinExistence type="predicted"/>
<dbReference type="Proteomes" id="UP000000822">
    <property type="component" value="Chromosome"/>
</dbReference>
<dbReference type="Pfam" id="PF03471">
    <property type="entry name" value="CorC_HlyC"/>
    <property type="match status" value="1"/>
</dbReference>
<name>Q8ESI4_OCEIH</name>
<accession>Q8ESI4</accession>
<dbReference type="Gene3D" id="3.30.465.10">
    <property type="match status" value="1"/>
</dbReference>
<dbReference type="InterPro" id="IPR044751">
    <property type="entry name" value="Ion_transp-like_CBS"/>
</dbReference>
<dbReference type="PhylomeDB" id="Q8ESI4"/>
<dbReference type="HOGENOM" id="CLU_015237_3_0_9"/>
<sequence length="291" mass="33597">MTIALISLFFLIVGIVCFVAWKKGLLVINTSVLKNAKEHPSVESETNIYEFNDKHISDIVIHRIDMCVLEVDSSYEEVMDVIINQPYNRYPVIEEDIDQIIGIIHVKDVLSYLHNYKDATKFQLRNIMHDPFFILESQRVDLAFKDMQKEQITLAIVLDEYGGTEGLITREDMVKEMVTDVLQEDDSYVLNKPSFIQQLAGNRYRIHANSPLYELEGILGITFPVEDYDTLSDFLIDQLGYIPANHEKPNLLYKNIQFEITEISSQKIHSAIATIYEDGVTFIDQFHRQPS</sequence>
<dbReference type="AlphaFoldDB" id="Q8ESI4"/>
<dbReference type="GO" id="GO:0050660">
    <property type="term" value="F:flavin adenine dinucleotide binding"/>
    <property type="evidence" value="ECO:0007669"/>
    <property type="project" value="InterPro"/>
</dbReference>
<dbReference type="InterPro" id="IPR036318">
    <property type="entry name" value="FAD-bd_PCMH-like_sf"/>
</dbReference>
<dbReference type="SUPFAM" id="SSF56176">
    <property type="entry name" value="FAD-binding/transporter-associated domain-like"/>
    <property type="match status" value="1"/>
</dbReference>
<dbReference type="InterPro" id="IPR000644">
    <property type="entry name" value="CBS_dom"/>
</dbReference>
<protein>
    <submittedName>
        <fullName evidence="5">Hypothetical conserved protein</fullName>
    </submittedName>
</protein>
<dbReference type="SMART" id="SM01091">
    <property type="entry name" value="CorC_HlyC"/>
    <property type="match status" value="1"/>
</dbReference>
<feature type="domain" description="CBS" evidence="4">
    <location>
        <begin position="61"/>
        <end position="120"/>
    </location>
</feature>
<feature type="domain" description="CBS" evidence="4">
    <location>
        <begin position="127"/>
        <end position="187"/>
    </location>
</feature>
<dbReference type="Gene3D" id="3.10.580.10">
    <property type="entry name" value="CBS-domain"/>
    <property type="match status" value="1"/>
</dbReference>
<dbReference type="InterPro" id="IPR046342">
    <property type="entry name" value="CBS_dom_sf"/>
</dbReference>
<evidence type="ECO:0000259" key="4">
    <source>
        <dbReference type="PROSITE" id="PS51371"/>
    </source>
</evidence>
<evidence type="ECO:0000256" key="3">
    <source>
        <dbReference type="PROSITE-ProRule" id="PRU00703"/>
    </source>
</evidence>
<dbReference type="InterPro" id="IPR016169">
    <property type="entry name" value="FAD-bd_PCMH_sub2"/>
</dbReference>
<dbReference type="EMBL" id="BA000028">
    <property type="protein sequence ID" value="BAC12606.1"/>
    <property type="molecule type" value="Genomic_DNA"/>
</dbReference>
<dbReference type="CDD" id="cd04590">
    <property type="entry name" value="CBS_pair_CorC_HlyC_assoc"/>
    <property type="match status" value="1"/>
</dbReference>
<reference evidence="5 6" key="2">
    <citation type="journal article" date="2002" name="Nucleic Acids Res.">
        <title>Genome sequence of Oceanobacillus iheyensis isolated from the Iheya Ridge and its unexpected adaptive capabilities to extreme environments.</title>
        <authorList>
            <person name="Takami H."/>
            <person name="Takaki Y."/>
            <person name="Uchiyama I."/>
        </authorList>
    </citation>
    <scope>NUCLEOTIDE SEQUENCE [LARGE SCALE GENOMIC DNA]</scope>
    <source>
        <strain evidence="6">DSM 14371 / CIP 107618 / JCM 11309 / KCTC 3954 / HTE831</strain>
    </source>
</reference>
<dbReference type="Pfam" id="PF00571">
    <property type="entry name" value="CBS"/>
    <property type="match status" value="2"/>
</dbReference>
<dbReference type="GO" id="GO:0005886">
    <property type="term" value="C:plasma membrane"/>
    <property type="evidence" value="ECO:0007669"/>
    <property type="project" value="TreeGrafter"/>
</dbReference>
<dbReference type="eggNOG" id="COG1253">
    <property type="taxonomic scope" value="Bacteria"/>
</dbReference>
<gene>
    <name evidence="5" type="ordered locus">OB0650</name>
</gene>
<dbReference type="PANTHER" id="PTHR22777:SF17">
    <property type="entry name" value="UPF0053 PROTEIN SLL0260"/>
    <property type="match status" value="1"/>
</dbReference>
<dbReference type="RefSeq" id="WP_011065056.1">
    <property type="nucleotide sequence ID" value="NC_004193.1"/>
</dbReference>
<keyword evidence="6" id="KW-1185">Reference proteome</keyword>
<organism evidence="5 6">
    <name type="scientific">Oceanobacillus iheyensis (strain DSM 14371 / CIP 107618 / JCM 11309 / KCTC 3954 / HTE831)</name>
    <dbReference type="NCBI Taxonomy" id="221109"/>
    <lineage>
        <taxon>Bacteria</taxon>
        <taxon>Bacillati</taxon>
        <taxon>Bacillota</taxon>
        <taxon>Bacilli</taxon>
        <taxon>Bacillales</taxon>
        <taxon>Bacillaceae</taxon>
        <taxon>Oceanobacillus</taxon>
    </lineage>
</organism>
<dbReference type="PANTHER" id="PTHR22777">
    <property type="entry name" value="HEMOLYSIN-RELATED"/>
    <property type="match status" value="1"/>
</dbReference>
<reference evidence="5 6" key="1">
    <citation type="journal article" date="2001" name="FEMS Microbiol. Lett.">
        <title>Oceanobacillus iheyensis gen. nov., sp. nov., a deep-sea extremely halotolerant and alkaliphilic species isolated from a depth of 1050 m on the Iheya Ridge.</title>
        <authorList>
            <person name="Lu J."/>
            <person name="Nogi Y."/>
            <person name="Takami H."/>
        </authorList>
    </citation>
    <scope>NUCLEOTIDE SEQUENCE [LARGE SCALE GENOMIC DNA]</scope>
    <source>
        <strain evidence="6">DSM 14371 / CIP 107618 / JCM 11309 / KCTC 3954 / HTE831</strain>
    </source>
</reference>
<dbReference type="STRING" id="221109.gene:10732871"/>
<keyword evidence="1" id="KW-0677">Repeat</keyword>
<evidence type="ECO:0000256" key="1">
    <source>
        <dbReference type="ARBA" id="ARBA00022737"/>
    </source>
</evidence>
<evidence type="ECO:0000313" key="6">
    <source>
        <dbReference type="Proteomes" id="UP000000822"/>
    </source>
</evidence>
<dbReference type="SUPFAM" id="SSF54631">
    <property type="entry name" value="CBS-domain pair"/>
    <property type="match status" value="1"/>
</dbReference>
<evidence type="ECO:0000313" key="5">
    <source>
        <dbReference type="EMBL" id="BAC12606.1"/>
    </source>
</evidence>